<reference evidence="1" key="1">
    <citation type="submission" date="2021-03" db="EMBL/GenBank/DDBJ databases">
        <authorList>
            <person name="Bekaert M."/>
        </authorList>
    </citation>
    <scope>NUCLEOTIDE SEQUENCE</scope>
</reference>
<dbReference type="GO" id="GO:0030544">
    <property type="term" value="F:Hsp70 protein binding"/>
    <property type="evidence" value="ECO:0007669"/>
    <property type="project" value="TreeGrafter"/>
</dbReference>
<accession>A0A8S3V4G4</accession>
<comment type="caution">
    <text evidence="1">The sequence shown here is derived from an EMBL/GenBank/DDBJ whole genome shotgun (WGS) entry which is preliminary data.</text>
</comment>
<protein>
    <submittedName>
        <fullName evidence="1">Uncharacterized protein</fullName>
    </submittedName>
</protein>
<dbReference type="AlphaFoldDB" id="A0A8S3V4G4"/>
<evidence type="ECO:0000313" key="1">
    <source>
        <dbReference type="EMBL" id="CAG2253052.1"/>
    </source>
</evidence>
<evidence type="ECO:0000313" key="2">
    <source>
        <dbReference type="Proteomes" id="UP000683360"/>
    </source>
</evidence>
<dbReference type="Proteomes" id="UP000683360">
    <property type="component" value="Unassembled WGS sequence"/>
</dbReference>
<organism evidence="1 2">
    <name type="scientific">Mytilus edulis</name>
    <name type="common">Blue mussel</name>
    <dbReference type="NCBI Taxonomy" id="6550"/>
    <lineage>
        <taxon>Eukaryota</taxon>
        <taxon>Metazoa</taxon>
        <taxon>Spiralia</taxon>
        <taxon>Lophotrochozoa</taxon>
        <taxon>Mollusca</taxon>
        <taxon>Bivalvia</taxon>
        <taxon>Autobranchia</taxon>
        <taxon>Pteriomorphia</taxon>
        <taxon>Mytilida</taxon>
        <taxon>Mytiloidea</taxon>
        <taxon>Mytilidae</taxon>
        <taxon>Mytilinae</taxon>
        <taxon>Mytilus</taxon>
    </lineage>
</organism>
<dbReference type="PANTHER" id="PTHR15600:SF42">
    <property type="entry name" value="SACSIN"/>
    <property type="match status" value="1"/>
</dbReference>
<sequence>MVGSLFEEDDERFIDSKDERYESQGRLDTLHELGMITEELSEKMIIDRAHSVYKLSTIDPQFALGRCKKFVAYLYKERTSIMQNKNLLKQLQDIKFLPVKRRQMNWKLDWGGEGPKSYEYASLKQEKENVPVVFQCPSKLYSETILELVCSLEAVLDNSSAFRH</sequence>
<dbReference type="EMBL" id="CAJPWZ010003139">
    <property type="protein sequence ID" value="CAG2253052.1"/>
    <property type="molecule type" value="Genomic_DNA"/>
</dbReference>
<proteinExistence type="predicted"/>
<gene>
    <name evidence="1" type="ORF">MEDL_64663</name>
</gene>
<dbReference type="PANTHER" id="PTHR15600">
    <property type="entry name" value="SACSIN"/>
    <property type="match status" value="1"/>
</dbReference>
<dbReference type="InterPro" id="IPR052972">
    <property type="entry name" value="Sacsin_chaperone_reg"/>
</dbReference>
<name>A0A8S3V4G4_MYTED</name>
<keyword evidence="2" id="KW-1185">Reference proteome</keyword>